<dbReference type="Gene3D" id="3.40.50.150">
    <property type="entry name" value="Vaccinia Virus protein VP39"/>
    <property type="match status" value="1"/>
</dbReference>
<evidence type="ECO:0000313" key="3">
    <source>
        <dbReference type="Proteomes" id="UP001519460"/>
    </source>
</evidence>
<dbReference type="FunFam" id="3.40.50.150:FF:000725">
    <property type="entry name" value="Glutathione S-transferase, C-terminal domain-containing"/>
    <property type="match status" value="1"/>
</dbReference>
<dbReference type="PANTHER" id="PTHR13369">
    <property type="match status" value="1"/>
</dbReference>
<reference evidence="2 3" key="1">
    <citation type="journal article" date="2023" name="Sci. Data">
        <title>Genome assembly of the Korean intertidal mud-creeper Batillaria attramentaria.</title>
        <authorList>
            <person name="Patra A.K."/>
            <person name="Ho P.T."/>
            <person name="Jun S."/>
            <person name="Lee S.J."/>
            <person name="Kim Y."/>
            <person name="Won Y.J."/>
        </authorList>
    </citation>
    <scope>NUCLEOTIDE SEQUENCE [LARGE SCALE GENOMIC DNA]</scope>
    <source>
        <strain evidence="2">Wonlab-2016</strain>
    </source>
</reference>
<protein>
    <recommendedName>
        <fullName evidence="1">Methyltransferase domain-containing protein</fullName>
    </recommendedName>
</protein>
<organism evidence="2 3">
    <name type="scientific">Batillaria attramentaria</name>
    <dbReference type="NCBI Taxonomy" id="370345"/>
    <lineage>
        <taxon>Eukaryota</taxon>
        <taxon>Metazoa</taxon>
        <taxon>Spiralia</taxon>
        <taxon>Lophotrochozoa</taxon>
        <taxon>Mollusca</taxon>
        <taxon>Gastropoda</taxon>
        <taxon>Caenogastropoda</taxon>
        <taxon>Sorbeoconcha</taxon>
        <taxon>Cerithioidea</taxon>
        <taxon>Batillariidae</taxon>
        <taxon>Batillaria</taxon>
    </lineage>
</organism>
<dbReference type="EMBL" id="JACVVK020000467">
    <property type="protein sequence ID" value="KAK7473499.1"/>
    <property type="molecule type" value="Genomic_DNA"/>
</dbReference>
<sequence length="690" mass="76588">MTVTVYLEGVVSPDGRHISLPLASCAALLIATYAHPPEFHLVFARNCDDINTQNVQHVTLPVEGVKGIDHEFIETTSLPELISNVSLPAVFEPSSCLVRSGLCVVIRHIIKATDAAVSGQHLTDLLGFRQGSLRMCAEVSGWTKLCEVELPQSVTALVHQVSALKGNSTPVVRELPMDLLRLESHFEKPPKVHNDNRMQRQELARLQADVSDPGKCGDVLKEVRVEKSHLLVERVTRLHHGWRKIHVDKALRNSVQCGGDCDGVNNRDTVGENDIARLESLSLQDGDVLNGGQDLRVLVQSLTFHDIKLVHLYSEGVEMTIADLCLFVYLYFLLESLEFDPSGLQALLPRVLRWLGHMTCLPRLESAARSCGLDFLKLKSALEEEHSAKEGHHSVVFTRPVQQDVTQDDMELSRRCRTKYKAIKPEVLDAMKKMKACGIEPVVGSHPRGFNVQLDWETLPPSVHPREGEVPSKRLKRKCQQLENLVTAVQEVAKPGDIIVDFCSGGGHLGIAIAYMLPDCKVYLVENKEESLLKARTRMAALNLTNVVLYQCNLDYFVGKFDIGVCLHACGSATDMVLHQCLTQGAAFVICPCCYGSIQQTHLLTYPRSQMYQDKRVTYTEFLTLGHAADQTEFNIALEQQGRQCMNLVDSDRAQLAREAGYSVTLCSLHPLTCSPKNNLLIGQKPISCA</sequence>
<accession>A0ABD0JEN4</accession>
<dbReference type="Proteomes" id="UP001519460">
    <property type="component" value="Unassembled WGS sequence"/>
</dbReference>
<dbReference type="InterPro" id="IPR029063">
    <property type="entry name" value="SAM-dependent_MTases_sf"/>
</dbReference>
<dbReference type="PANTHER" id="PTHR13369:SF0">
    <property type="entry name" value="GLUTATHIONE S-TRANSFERASE C-TERMINAL DOMAIN-CONTAINING PROTEIN"/>
    <property type="match status" value="1"/>
</dbReference>
<dbReference type="AlphaFoldDB" id="A0ABD0JEN4"/>
<dbReference type="Pfam" id="PF13679">
    <property type="entry name" value="Methyltransf_32"/>
    <property type="match status" value="1"/>
</dbReference>
<keyword evidence="3" id="KW-1185">Reference proteome</keyword>
<name>A0ABD0JEN4_9CAEN</name>
<comment type="caution">
    <text evidence="2">The sequence shown here is derived from an EMBL/GenBank/DDBJ whole genome shotgun (WGS) entry which is preliminary data.</text>
</comment>
<dbReference type="SUPFAM" id="SSF53335">
    <property type="entry name" value="S-adenosyl-L-methionine-dependent methyltransferases"/>
    <property type="match status" value="1"/>
</dbReference>
<proteinExistence type="predicted"/>
<gene>
    <name evidence="2" type="ORF">BaRGS_00035252</name>
</gene>
<evidence type="ECO:0000259" key="1">
    <source>
        <dbReference type="Pfam" id="PF13679"/>
    </source>
</evidence>
<feature type="domain" description="Methyltransferase" evidence="1">
    <location>
        <begin position="477"/>
        <end position="600"/>
    </location>
</feature>
<dbReference type="InterPro" id="IPR025714">
    <property type="entry name" value="Methyltranfer_dom"/>
</dbReference>
<evidence type="ECO:0000313" key="2">
    <source>
        <dbReference type="EMBL" id="KAK7473499.1"/>
    </source>
</evidence>